<dbReference type="NCBIfam" id="NF005559">
    <property type="entry name" value="PRK07231.1"/>
    <property type="match status" value="1"/>
</dbReference>
<keyword evidence="4" id="KW-1185">Reference proteome</keyword>
<proteinExistence type="inferred from homology"/>
<comment type="caution">
    <text evidence="3">The sequence shown here is derived from an EMBL/GenBank/DDBJ whole genome shotgun (WGS) entry which is preliminary data.</text>
</comment>
<dbReference type="OrthoDB" id="7064009at2"/>
<dbReference type="AlphaFoldDB" id="A0A4R7I613"/>
<dbReference type="EMBL" id="SOAU01000001">
    <property type="protein sequence ID" value="TDT18296.1"/>
    <property type="molecule type" value="Genomic_DNA"/>
</dbReference>
<dbReference type="PANTHER" id="PTHR24321:SF8">
    <property type="entry name" value="ESTRADIOL 17-BETA-DEHYDROGENASE 8-RELATED"/>
    <property type="match status" value="1"/>
</dbReference>
<keyword evidence="2" id="KW-0560">Oxidoreductase</keyword>
<accession>A0A4R7I613</accession>
<evidence type="ECO:0000313" key="3">
    <source>
        <dbReference type="EMBL" id="TDT18296.1"/>
    </source>
</evidence>
<evidence type="ECO:0000313" key="4">
    <source>
        <dbReference type="Proteomes" id="UP000294558"/>
    </source>
</evidence>
<organism evidence="3 4">
    <name type="scientific">Ilumatobacter fluminis</name>
    <dbReference type="NCBI Taxonomy" id="467091"/>
    <lineage>
        <taxon>Bacteria</taxon>
        <taxon>Bacillati</taxon>
        <taxon>Actinomycetota</taxon>
        <taxon>Acidimicrobiia</taxon>
        <taxon>Acidimicrobiales</taxon>
        <taxon>Ilumatobacteraceae</taxon>
        <taxon>Ilumatobacter</taxon>
    </lineage>
</organism>
<evidence type="ECO:0000256" key="1">
    <source>
        <dbReference type="ARBA" id="ARBA00006484"/>
    </source>
</evidence>
<reference evidence="3 4" key="1">
    <citation type="submission" date="2019-03" db="EMBL/GenBank/DDBJ databases">
        <title>Sequencing the genomes of 1000 actinobacteria strains.</title>
        <authorList>
            <person name="Klenk H.-P."/>
        </authorList>
    </citation>
    <scope>NUCLEOTIDE SEQUENCE [LARGE SCALE GENOMIC DNA]</scope>
    <source>
        <strain evidence="3 4">DSM 18936</strain>
    </source>
</reference>
<sequence>MNGPRPVVVVTGAARGIGRATVERFADAGYDIVATDLPGAPFDDLADAARITAIEYVEADVASSDDWARVIERCTVRFGRLDALFNNAGIEGPAAPIAEYPDDEFDRIMAINVRGVFLGIKHAAPLMLRSGGGAIVNNSSIAGLGGGARIAGYAASKHAVIGLTRSAAIEFAGTIRVNAICPSPTGTRMMWDLRDRIGGDMSDADFERAFTGDTPMGRFAEPGEMADVVVFLAGSAASYITGAILPVDGGTTAK</sequence>
<dbReference type="FunFam" id="3.40.50.720:FF:000084">
    <property type="entry name" value="Short-chain dehydrogenase reductase"/>
    <property type="match status" value="1"/>
</dbReference>
<dbReference type="InterPro" id="IPR036291">
    <property type="entry name" value="NAD(P)-bd_dom_sf"/>
</dbReference>
<dbReference type="Pfam" id="PF13561">
    <property type="entry name" value="adh_short_C2"/>
    <property type="match status" value="1"/>
</dbReference>
<name>A0A4R7I613_9ACTN</name>
<evidence type="ECO:0000256" key="2">
    <source>
        <dbReference type="ARBA" id="ARBA00023002"/>
    </source>
</evidence>
<dbReference type="PRINTS" id="PR00081">
    <property type="entry name" value="GDHRDH"/>
</dbReference>
<dbReference type="Proteomes" id="UP000294558">
    <property type="component" value="Unassembled WGS sequence"/>
</dbReference>
<dbReference type="CDD" id="cd05233">
    <property type="entry name" value="SDR_c"/>
    <property type="match status" value="1"/>
</dbReference>
<dbReference type="InterPro" id="IPR020904">
    <property type="entry name" value="Sc_DH/Rdtase_CS"/>
</dbReference>
<dbReference type="SUPFAM" id="SSF51735">
    <property type="entry name" value="NAD(P)-binding Rossmann-fold domains"/>
    <property type="match status" value="1"/>
</dbReference>
<dbReference type="GO" id="GO:0016491">
    <property type="term" value="F:oxidoreductase activity"/>
    <property type="evidence" value="ECO:0007669"/>
    <property type="project" value="UniProtKB-KW"/>
</dbReference>
<comment type="similarity">
    <text evidence="1">Belongs to the short-chain dehydrogenases/reductases (SDR) family.</text>
</comment>
<dbReference type="PROSITE" id="PS00061">
    <property type="entry name" value="ADH_SHORT"/>
    <property type="match status" value="1"/>
</dbReference>
<dbReference type="PRINTS" id="PR00080">
    <property type="entry name" value="SDRFAMILY"/>
</dbReference>
<dbReference type="Gene3D" id="3.40.50.720">
    <property type="entry name" value="NAD(P)-binding Rossmann-like Domain"/>
    <property type="match status" value="1"/>
</dbReference>
<gene>
    <name evidence="3" type="ORF">BDK89_3915</name>
</gene>
<dbReference type="RefSeq" id="WP_133870526.1">
    <property type="nucleotide sequence ID" value="NZ_SOAU01000001.1"/>
</dbReference>
<protein>
    <submittedName>
        <fullName evidence="3">NAD(P)-dependent dehydrogenase (Short-subunit alcohol dehydrogenase family)</fullName>
    </submittedName>
</protein>
<dbReference type="PANTHER" id="PTHR24321">
    <property type="entry name" value="DEHYDROGENASES, SHORT CHAIN"/>
    <property type="match status" value="1"/>
</dbReference>
<dbReference type="InterPro" id="IPR002347">
    <property type="entry name" value="SDR_fam"/>
</dbReference>